<reference evidence="2 3" key="1">
    <citation type="journal article" date="2023" name="Sci. Data">
        <title>Genome assembly of the Korean intertidal mud-creeper Batillaria attramentaria.</title>
        <authorList>
            <person name="Patra A.K."/>
            <person name="Ho P.T."/>
            <person name="Jun S."/>
            <person name="Lee S.J."/>
            <person name="Kim Y."/>
            <person name="Won Y.J."/>
        </authorList>
    </citation>
    <scope>NUCLEOTIDE SEQUENCE [LARGE SCALE GENOMIC DNA]</scope>
    <source>
        <strain evidence="2">Wonlab-2016</strain>
    </source>
</reference>
<dbReference type="PANTHER" id="PTHR43404">
    <property type="entry name" value="LIPOPOLYSACCHARIDE CHOLINEPHOSPHOTRANSFERASE LICD"/>
    <property type="match status" value="1"/>
</dbReference>
<evidence type="ECO:0000313" key="3">
    <source>
        <dbReference type="Proteomes" id="UP001519460"/>
    </source>
</evidence>
<feature type="domain" description="LicD/FKTN/FKRP nucleotidyltransferase" evidence="1">
    <location>
        <begin position="161"/>
        <end position="201"/>
    </location>
</feature>
<comment type="caution">
    <text evidence="2">The sequence shown here is derived from an EMBL/GenBank/DDBJ whole genome shotgun (WGS) entry which is preliminary data.</text>
</comment>
<gene>
    <name evidence="2" type="ORF">BaRGS_00012698</name>
</gene>
<dbReference type="InterPro" id="IPR007074">
    <property type="entry name" value="LicD/FKTN/FKRP_NTP_transf"/>
</dbReference>
<proteinExistence type="predicted"/>
<accession>A0ABD0L9C9</accession>
<organism evidence="2 3">
    <name type="scientific">Batillaria attramentaria</name>
    <dbReference type="NCBI Taxonomy" id="370345"/>
    <lineage>
        <taxon>Eukaryota</taxon>
        <taxon>Metazoa</taxon>
        <taxon>Spiralia</taxon>
        <taxon>Lophotrochozoa</taxon>
        <taxon>Mollusca</taxon>
        <taxon>Gastropoda</taxon>
        <taxon>Caenogastropoda</taxon>
        <taxon>Sorbeoconcha</taxon>
        <taxon>Cerithioidea</taxon>
        <taxon>Batillariidae</taxon>
        <taxon>Batillaria</taxon>
    </lineage>
</organism>
<evidence type="ECO:0000313" key="2">
    <source>
        <dbReference type="EMBL" id="KAK7495997.1"/>
    </source>
</evidence>
<dbReference type="PANTHER" id="PTHR43404:SF1">
    <property type="entry name" value="MNN4P"/>
    <property type="match status" value="1"/>
</dbReference>
<name>A0ABD0L9C9_9CAEN</name>
<keyword evidence="3" id="KW-1185">Reference proteome</keyword>
<protein>
    <recommendedName>
        <fullName evidence="1">LicD/FKTN/FKRP nucleotidyltransferase domain-containing protein</fullName>
    </recommendedName>
</protein>
<sequence length="379" mass="44151">MVLRTLTVPVRMCRRKLLLCLRSLMALLVLVLGLLIFIPTRNLLLSPVLPGAWYDQSSVRLLKVYFGGLQNFPMKQLTSKKDTSLFGYKQVQVNLSDVSKFISSDGVYPEYFLEVELLKVKAKDDPESARKLAVLDRFRPVLTSLERAQLLFTVDVFVRACQQNNLTFFLSGGTLLGAYRHHGFIPWDDDVDFYLNASQWRQVHHVLSNIPGFTLQAPARGIWKFYMSTLPKFKDRKFKWPNLDLFWFTEDDTHVWSFTKGFFEYLLMDKSHLLPLTYVPWERWLLPLPACWHRFMQTRFSLSLCRSIENSHKSDRAVPNSDRVVVPCSDLYPFFPFVFRWTESATDNIVETVKVGDRLIDAKSVPSPPDQCSGWRLFW</sequence>
<dbReference type="AlphaFoldDB" id="A0ABD0L9C9"/>
<dbReference type="GO" id="GO:0009100">
    <property type="term" value="P:glycoprotein metabolic process"/>
    <property type="evidence" value="ECO:0007669"/>
    <property type="project" value="UniProtKB-ARBA"/>
</dbReference>
<dbReference type="EMBL" id="JACVVK020000070">
    <property type="protein sequence ID" value="KAK7495997.1"/>
    <property type="molecule type" value="Genomic_DNA"/>
</dbReference>
<dbReference type="Proteomes" id="UP001519460">
    <property type="component" value="Unassembled WGS sequence"/>
</dbReference>
<dbReference type="Pfam" id="PF04991">
    <property type="entry name" value="LicD"/>
    <property type="match status" value="1"/>
</dbReference>
<evidence type="ECO:0000259" key="1">
    <source>
        <dbReference type="Pfam" id="PF04991"/>
    </source>
</evidence>
<dbReference type="InterPro" id="IPR052942">
    <property type="entry name" value="LPS_cholinephosphotransferase"/>
</dbReference>